<reference evidence="3 4" key="1">
    <citation type="journal article" date="2017" name="Chemistry">
        <title>Isolation, Biosynthesis and Chemical Modifications of Rubterolones A-F: Rare Tropolone Alkaloids from Actinomadura sp. 5-2.</title>
        <authorList>
            <person name="Guo H."/>
            <person name="Benndorf R."/>
            <person name="Leichnitz D."/>
            <person name="Klassen J.L."/>
            <person name="Vollmers J."/>
            <person name="Gorls H."/>
            <person name="Steinacker M."/>
            <person name="Weigel C."/>
            <person name="Dahse H.M."/>
            <person name="Kaster A.K."/>
            <person name="de Beer Z.W."/>
            <person name="Poulsen M."/>
            <person name="Beemelmanns C."/>
        </authorList>
    </citation>
    <scope>NUCLEOTIDE SEQUENCE [LARGE SCALE GENOMIC DNA]</scope>
    <source>
        <strain evidence="3 4">5-2</strain>
    </source>
</reference>
<dbReference type="EMBL" id="MTBP01000001">
    <property type="protein sequence ID" value="POM25659.1"/>
    <property type="molecule type" value="Genomic_DNA"/>
</dbReference>
<evidence type="ECO:0000313" key="3">
    <source>
        <dbReference type="EMBL" id="POM25659.1"/>
    </source>
</evidence>
<evidence type="ECO:0000256" key="2">
    <source>
        <dbReference type="ARBA" id="ARBA00023002"/>
    </source>
</evidence>
<evidence type="ECO:0000313" key="4">
    <source>
        <dbReference type="Proteomes" id="UP000242367"/>
    </source>
</evidence>
<dbReference type="PRINTS" id="PR00081">
    <property type="entry name" value="GDHRDH"/>
</dbReference>
<comment type="similarity">
    <text evidence="1">Belongs to the short-chain dehydrogenases/reductases (SDR) family.</text>
</comment>
<keyword evidence="2" id="KW-0560">Oxidoreductase</keyword>
<dbReference type="RefSeq" id="WP_103560734.1">
    <property type="nucleotide sequence ID" value="NZ_MTBP01000001.1"/>
</dbReference>
<dbReference type="Proteomes" id="UP000242367">
    <property type="component" value="Unassembled WGS sequence"/>
</dbReference>
<name>A0A2P4UKZ1_9ACTN</name>
<dbReference type="GO" id="GO:0016491">
    <property type="term" value="F:oxidoreductase activity"/>
    <property type="evidence" value="ECO:0007669"/>
    <property type="project" value="UniProtKB-KW"/>
</dbReference>
<comment type="caution">
    <text evidence="3">The sequence shown here is derived from an EMBL/GenBank/DDBJ whole genome shotgun (WGS) entry which is preliminary data.</text>
</comment>
<sequence>MNDTTFAGRSALVIGGSRGIGAAIALRLAAGGADVALTYRETENDAEKIASTITETGRRCLPLRADSASPDALIAAVDRTAAEFGRLDILVNNAAAYLVGSLDDLGREEIDHVLAVNVRAPYLASRAAARHMTSGGRIITIGSNIAERAPFPGLTLYALSKTALIGLTKGLARDLGPRGITANLVHPGPTDTDTNPANGPAAPTISGLTALGRYATPAEIAAVVAHLAAPDTTYVTGATLSADGGFAA</sequence>
<organism evidence="3 4">
    <name type="scientific">Actinomadura rubteroloni</name>
    <dbReference type="NCBI Taxonomy" id="1926885"/>
    <lineage>
        <taxon>Bacteria</taxon>
        <taxon>Bacillati</taxon>
        <taxon>Actinomycetota</taxon>
        <taxon>Actinomycetes</taxon>
        <taxon>Streptosporangiales</taxon>
        <taxon>Thermomonosporaceae</taxon>
        <taxon>Actinomadura</taxon>
    </lineage>
</organism>
<dbReference type="AlphaFoldDB" id="A0A2P4UKZ1"/>
<dbReference type="SUPFAM" id="SSF51735">
    <property type="entry name" value="NAD(P)-binding Rossmann-fold domains"/>
    <property type="match status" value="1"/>
</dbReference>
<dbReference type="Pfam" id="PF13561">
    <property type="entry name" value="adh_short_C2"/>
    <property type="match status" value="1"/>
</dbReference>
<gene>
    <name evidence="3" type="primary">bdcA</name>
    <name evidence="3" type="ORF">BTM25_00410</name>
</gene>
<dbReference type="Gene3D" id="3.40.50.720">
    <property type="entry name" value="NAD(P)-binding Rossmann-like Domain"/>
    <property type="match status" value="1"/>
</dbReference>
<proteinExistence type="inferred from homology"/>
<dbReference type="PRINTS" id="PR00080">
    <property type="entry name" value="SDRFAMILY"/>
</dbReference>
<dbReference type="InterPro" id="IPR002347">
    <property type="entry name" value="SDR_fam"/>
</dbReference>
<evidence type="ECO:0000256" key="1">
    <source>
        <dbReference type="ARBA" id="ARBA00006484"/>
    </source>
</evidence>
<protein>
    <submittedName>
        <fullName evidence="3">Cyclic-di-GMP-binding biofilm dispersal mediator protein</fullName>
    </submittedName>
</protein>
<dbReference type="PANTHER" id="PTHR43639">
    <property type="entry name" value="OXIDOREDUCTASE, SHORT-CHAIN DEHYDROGENASE/REDUCTASE FAMILY (AFU_ORTHOLOGUE AFUA_5G02870)"/>
    <property type="match status" value="1"/>
</dbReference>
<dbReference type="FunFam" id="3.40.50.720:FF:000084">
    <property type="entry name" value="Short-chain dehydrogenase reductase"/>
    <property type="match status" value="1"/>
</dbReference>
<dbReference type="PANTHER" id="PTHR43639:SF1">
    <property type="entry name" value="SHORT-CHAIN DEHYDROGENASE_REDUCTASE FAMILY PROTEIN"/>
    <property type="match status" value="1"/>
</dbReference>
<dbReference type="CDD" id="cd05233">
    <property type="entry name" value="SDR_c"/>
    <property type="match status" value="1"/>
</dbReference>
<dbReference type="InterPro" id="IPR036291">
    <property type="entry name" value="NAD(P)-bd_dom_sf"/>
</dbReference>
<keyword evidence="4" id="KW-1185">Reference proteome</keyword>
<accession>A0A2P4UKZ1</accession>